<dbReference type="EMBL" id="CP001802">
    <property type="protein sequence ID" value="ACY21240.1"/>
    <property type="molecule type" value="Genomic_DNA"/>
</dbReference>
<evidence type="ECO:0000256" key="1">
    <source>
        <dbReference type="SAM" id="MobiDB-lite"/>
    </source>
</evidence>
<dbReference type="eggNOG" id="COG4645">
    <property type="taxonomic scope" value="Bacteria"/>
</dbReference>
<reference evidence="4" key="1">
    <citation type="submission" date="2009-10" db="EMBL/GenBank/DDBJ databases">
        <title>The complete chromosome of Gordonia bronchialis DSM 43247.</title>
        <authorList>
            <consortium name="US DOE Joint Genome Institute (JGI-PGF)"/>
            <person name="Lucas S."/>
            <person name="Copeland A."/>
            <person name="Lapidus A."/>
            <person name="Glavina del Rio T."/>
            <person name="Dalin E."/>
            <person name="Tice H."/>
            <person name="Bruce D."/>
            <person name="Goodwin L."/>
            <person name="Pitluck S."/>
            <person name="Kyrpides N."/>
            <person name="Mavromatis K."/>
            <person name="Ivanova N."/>
            <person name="Ovchinnikova G."/>
            <person name="Saunders E."/>
            <person name="Brettin T."/>
            <person name="Detter J.C."/>
            <person name="Han C."/>
            <person name="Larimer F."/>
            <person name="Land M."/>
            <person name="Hauser L."/>
            <person name="Markowitz V."/>
            <person name="Cheng J.-F."/>
            <person name="Hugenholtz P."/>
            <person name="Woyke T."/>
            <person name="Wu D."/>
            <person name="Jando M."/>
            <person name="Schneider S."/>
            <person name="Goeker M."/>
            <person name="Klenk H.-P."/>
            <person name="Eisen J.A."/>
        </authorList>
    </citation>
    <scope>NUCLEOTIDE SEQUENCE [LARGE SCALE GENOMIC DNA]</scope>
    <source>
        <strain evidence="4">ATCC 25592 / DSM 43247 / BCRC 13721 / JCM 3198 / KCTC 3076 / NBRC 16047 / NCTC 10667</strain>
    </source>
</reference>
<feature type="transmembrane region" description="Helical" evidence="2">
    <location>
        <begin position="44"/>
        <end position="63"/>
    </location>
</feature>
<feature type="transmembrane region" description="Helical" evidence="2">
    <location>
        <begin position="128"/>
        <end position="151"/>
    </location>
</feature>
<dbReference type="HOGENOM" id="CLU_741747_0_0_11"/>
<dbReference type="Proteomes" id="UP000001219">
    <property type="component" value="Chromosome"/>
</dbReference>
<keyword evidence="2" id="KW-1133">Transmembrane helix</keyword>
<feature type="transmembrane region" description="Helical" evidence="2">
    <location>
        <begin position="224"/>
        <end position="243"/>
    </location>
</feature>
<dbReference type="InterPro" id="IPR014550">
    <property type="entry name" value="UCP028704_OpgC"/>
</dbReference>
<dbReference type="PANTHER" id="PTHR38592">
    <property type="entry name" value="BLL4819 PROTEIN"/>
    <property type="match status" value="1"/>
</dbReference>
<dbReference type="PANTHER" id="PTHR38592:SF3">
    <property type="entry name" value="BLL4819 PROTEIN"/>
    <property type="match status" value="1"/>
</dbReference>
<dbReference type="RefSeq" id="WP_012833798.1">
    <property type="nucleotide sequence ID" value="NC_013441.1"/>
</dbReference>
<name>D0L9Q2_GORB4</name>
<dbReference type="STRING" id="526226.Gbro_1987"/>
<dbReference type="AlphaFoldDB" id="D0L9Q2"/>
<evidence type="ECO:0000313" key="3">
    <source>
        <dbReference type="EMBL" id="ACY21240.1"/>
    </source>
</evidence>
<feature type="transmembrane region" description="Helical" evidence="2">
    <location>
        <begin position="195"/>
        <end position="212"/>
    </location>
</feature>
<sequence>MKEPETMRRDLAIDATRGLAIWSMITAHFGTGTILATPTHSFPYVDGMSVFVMLSGLVLGMVYHRWIDRHTLMFAYLKLIKRLAVLYLCQLTIALVAVAAAMAGHRWLTGLLTIDSWADGLRLAVTMQYLPIGGNILLLYMILMASMFVLLPMLRRGWWPVVLGASLALYVYSQFHSPDWFYITAHKAAPRTENWAAWQIMFIPALVVGWNWERWRLRDHIDRWLVAIVAAAYGVAMIFRHVIDTGPLAHLEPHFADKLDFAPARAIGAWIAVAAIYGVFRLVLKWMHRDWLRPLVMTGARSLDSYVIQAVALVMVPLHVAHQPWTKNTAAAAALLVFGLCWGWAEVRRAAHIDKLHRVPMILASSMFDRGNPRGRRRPAPDTTGDLSVAPDAPVSRSRGPEPHDPEPRDPDDPERSRDPMTAGVSR</sequence>
<feature type="region of interest" description="Disordered" evidence="1">
    <location>
        <begin position="370"/>
        <end position="427"/>
    </location>
</feature>
<gene>
    <name evidence="3" type="ordered locus">Gbro_1987</name>
</gene>
<dbReference type="Pfam" id="PF10129">
    <property type="entry name" value="OpgC_C"/>
    <property type="match status" value="1"/>
</dbReference>
<evidence type="ECO:0000256" key="2">
    <source>
        <dbReference type="SAM" id="Phobius"/>
    </source>
</evidence>
<feature type="transmembrane region" description="Helical" evidence="2">
    <location>
        <begin position="20"/>
        <end position="38"/>
    </location>
</feature>
<proteinExistence type="predicted"/>
<keyword evidence="4" id="KW-1185">Reference proteome</keyword>
<dbReference type="KEGG" id="gbr:Gbro_1987"/>
<protein>
    <submittedName>
        <fullName evidence="3">Uncharacterized protein</fullName>
    </submittedName>
</protein>
<feature type="compositionally biased region" description="Basic and acidic residues" evidence="1">
    <location>
        <begin position="399"/>
        <end position="419"/>
    </location>
</feature>
<accession>D0L9Q2</accession>
<keyword evidence="2" id="KW-0472">Membrane</keyword>
<feature type="transmembrane region" description="Helical" evidence="2">
    <location>
        <begin position="158"/>
        <end position="175"/>
    </location>
</feature>
<feature type="transmembrane region" description="Helical" evidence="2">
    <location>
        <begin position="84"/>
        <end position="108"/>
    </location>
</feature>
<evidence type="ECO:0000313" key="4">
    <source>
        <dbReference type="Proteomes" id="UP000001219"/>
    </source>
</evidence>
<feature type="transmembrane region" description="Helical" evidence="2">
    <location>
        <begin position="263"/>
        <end position="284"/>
    </location>
</feature>
<organism evidence="3 4">
    <name type="scientific">Gordonia bronchialis (strain ATCC 25592 / DSM 43247 / BCRC 13721 / JCM 3198 / KCTC 3076 / NBRC 16047 / NCTC 10667)</name>
    <name type="common">Rhodococcus bronchialis</name>
    <dbReference type="NCBI Taxonomy" id="526226"/>
    <lineage>
        <taxon>Bacteria</taxon>
        <taxon>Bacillati</taxon>
        <taxon>Actinomycetota</taxon>
        <taxon>Actinomycetes</taxon>
        <taxon>Mycobacteriales</taxon>
        <taxon>Gordoniaceae</taxon>
        <taxon>Gordonia</taxon>
    </lineage>
</organism>
<reference evidence="3 4" key="2">
    <citation type="journal article" date="2010" name="Stand. Genomic Sci.">
        <title>Complete genome sequence of Gordonia bronchialis type strain (3410).</title>
        <authorList>
            <person name="Ivanova N."/>
            <person name="Sikorski J."/>
            <person name="Jando M."/>
            <person name="Lapidus A."/>
            <person name="Nolan M."/>
            <person name="Lucas S."/>
            <person name="Del Rio T.G."/>
            <person name="Tice H."/>
            <person name="Copeland A."/>
            <person name="Cheng J.F."/>
            <person name="Chen F."/>
            <person name="Bruce D."/>
            <person name="Goodwin L."/>
            <person name="Pitluck S."/>
            <person name="Mavromatis K."/>
            <person name="Ovchinnikova G."/>
            <person name="Pati A."/>
            <person name="Chen A."/>
            <person name="Palaniappan K."/>
            <person name="Land M."/>
            <person name="Hauser L."/>
            <person name="Chang Y.J."/>
            <person name="Jeffries C.D."/>
            <person name="Chain P."/>
            <person name="Saunders E."/>
            <person name="Han C."/>
            <person name="Detter J.C."/>
            <person name="Brettin T."/>
            <person name="Rohde M."/>
            <person name="Goker M."/>
            <person name="Bristow J."/>
            <person name="Eisen J.A."/>
            <person name="Markowitz V."/>
            <person name="Hugenholtz P."/>
            <person name="Klenk H.P."/>
            <person name="Kyrpides N.C."/>
        </authorList>
    </citation>
    <scope>NUCLEOTIDE SEQUENCE [LARGE SCALE GENOMIC DNA]</scope>
    <source>
        <strain evidence="4">ATCC 25592 / DSM 43247 / BCRC 13721 / JCM 3198 / KCTC 3076 / NBRC 16047 / NCTC 10667</strain>
    </source>
</reference>
<keyword evidence="2" id="KW-0812">Transmembrane</keyword>